<proteinExistence type="predicted"/>
<dbReference type="EMBL" id="QZAB01000326">
    <property type="protein sequence ID" value="RQD85234.1"/>
    <property type="molecule type" value="Genomic_DNA"/>
</dbReference>
<accession>A0A3R7X6W8</accession>
<protein>
    <submittedName>
        <fullName evidence="1">Uncharacterized protein</fullName>
    </submittedName>
</protein>
<dbReference type="AlphaFoldDB" id="A0A3R7X6W8"/>
<dbReference type="Proteomes" id="UP000284763">
    <property type="component" value="Unassembled WGS sequence"/>
</dbReference>
<evidence type="ECO:0000313" key="2">
    <source>
        <dbReference type="Proteomes" id="UP000284763"/>
    </source>
</evidence>
<reference evidence="1 2" key="1">
    <citation type="submission" date="2018-08" db="EMBL/GenBank/DDBJ databases">
        <title>The metabolism and importance of syntrophic acetate oxidation coupled to methane or sulfide production in haloalkaline environments.</title>
        <authorList>
            <person name="Timmers P.H.A."/>
            <person name="Vavourakis C.D."/>
            <person name="Sorokin D.Y."/>
            <person name="Sinninghe Damste J.S."/>
            <person name="Muyzer G."/>
            <person name="Stams A.J.M."/>
            <person name="Plugge C.M."/>
        </authorList>
    </citation>
    <scope>NUCLEOTIDE SEQUENCE [LARGE SCALE GENOMIC DNA]</scope>
    <source>
        <strain evidence="1">MSAO_Arc3</strain>
    </source>
</reference>
<comment type="caution">
    <text evidence="1">The sequence shown here is derived from an EMBL/GenBank/DDBJ whole genome shotgun (WGS) entry which is preliminary data.</text>
</comment>
<name>A0A3R7X6W8_9EURY</name>
<gene>
    <name evidence="1" type="ORF">D5R95_05150</name>
</gene>
<sequence length="209" mass="23149">MMDIALYSLVDDMVGKAGTEGVVEYWLRVGESYAERMGKEAYVGWPAFNVAMKEGRTALTMEGSVNVLTDLAITDRDGDVIGYVYALKVCTMAPTMHRYIQKIGPLPESDNDVSDSFNVRVHDSSVCNYCITHQKFREVASNNITVAKQELDCLQLANKGRLGEVKMLPENLSKINVDERHIKSILRSASCVYALVIKGKTSSDGDLEL</sequence>
<evidence type="ECO:0000313" key="1">
    <source>
        <dbReference type="EMBL" id="RQD85234.1"/>
    </source>
</evidence>
<organism evidence="1 2">
    <name type="scientific">Methanosalsum natronophilum</name>
    <dbReference type="NCBI Taxonomy" id="768733"/>
    <lineage>
        <taxon>Archaea</taxon>
        <taxon>Methanobacteriati</taxon>
        <taxon>Methanobacteriota</taxon>
        <taxon>Stenosarchaea group</taxon>
        <taxon>Methanomicrobia</taxon>
        <taxon>Methanosarcinales</taxon>
        <taxon>Methanosarcinaceae</taxon>
        <taxon>Methanosalsum</taxon>
    </lineage>
</organism>